<feature type="binding site" evidence="1">
    <location>
        <position position="35"/>
    </location>
    <ligand>
        <name>Mg(2+)</name>
        <dbReference type="ChEBI" id="CHEBI:18420"/>
        <label>1</label>
    </ligand>
</feature>
<gene>
    <name evidence="2" type="ORF">MK546_09315</name>
</gene>
<keyword evidence="1" id="KW-0460">Magnesium</keyword>
<evidence type="ECO:0000313" key="3">
    <source>
        <dbReference type="Proteomes" id="UP001208029"/>
    </source>
</evidence>
<dbReference type="Pfam" id="PF03747">
    <property type="entry name" value="ADP_ribosyl_GH"/>
    <property type="match status" value="1"/>
</dbReference>
<reference evidence="2" key="1">
    <citation type="journal article" date="2022" name="Med Res Arch">
        <title>Genomic identification of streptococcal strains and relation to clinical characteristics. A substudy to The Partial Oral Treatment of Endocarditis (POET) Trial.</title>
        <authorList>
            <person name="Christensen J."/>
            <person name="Jensen C."/>
            <person name="Dargis R."/>
            <person name="Nielsen X."/>
            <person name="Pries- Heje M."/>
            <person name="Wiingaard C."/>
            <person name="Ihlemann N."/>
            <person name="Gill S."/>
            <person name="Bruun N."/>
            <person name="Elming H."/>
            <person name="Povlsen J."/>
            <person name="Madsen T."/>
            <person name="Jensen K."/>
            <person name="Fuursted K."/>
            <person name="Ostergaard L."/>
            <person name="Christiansen U."/>
            <person name="Rosenvinge F."/>
            <person name="Helweg-Larsen J."/>
            <person name="Fosbol E."/>
            <person name="Kober L."/>
            <person name="Torp-Pedersen C."/>
            <person name="Tonder N."/>
            <person name="Moser C."/>
            <person name="Iversen K."/>
            <person name="Bundgaard H."/>
        </authorList>
    </citation>
    <scope>NUCLEOTIDE SEQUENCE</scope>
    <source>
        <strain evidence="2">K13014465</strain>
    </source>
</reference>
<reference evidence="2" key="2">
    <citation type="submission" date="2022-02" db="EMBL/GenBank/DDBJ databases">
        <authorList>
            <person name="Christensen J.J.E."/>
            <person name="Jensen C.S."/>
            <person name="Nielsen X.C."/>
            <person name="Dargis R."/>
        </authorList>
    </citation>
    <scope>NUCLEOTIDE SEQUENCE</scope>
    <source>
        <strain evidence="2">K13014465</strain>
    </source>
</reference>
<dbReference type="SUPFAM" id="SSF101478">
    <property type="entry name" value="ADP-ribosylglycohydrolase"/>
    <property type="match status" value="1"/>
</dbReference>
<dbReference type="Proteomes" id="UP001208029">
    <property type="component" value="Unassembled WGS sequence"/>
</dbReference>
<feature type="binding site" evidence="1">
    <location>
        <position position="238"/>
    </location>
    <ligand>
        <name>Mg(2+)</name>
        <dbReference type="ChEBI" id="CHEBI:18420"/>
        <label>1</label>
    </ligand>
</feature>
<dbReference type="InterPro" id="IPR005502">
    <property type="entry name" value="Ribosyl_crysJ1"/>
</dbReference>
<feature type="binding site" evidence="1">
    <location>
        <position position="236"/>
    </location>
    <ligand>
        <name>Mg(2+)</name>
        <dbReference type="ChEBI" id="CHEBI:18420"/>
        <label>1</label>
    </ligand>
</feature>
<dbReference type="PANTHER" id="PTHR16222">
    <property type="entry name" value="ADP-RIBOSYLGLYCOHYDROLASE"/>
    <property type="match status" value="1"/>
</dbReference>
<evidence type="ECO:0000256" key="1">
    <source>
        <dbReference type="PIRSR" id="PIRSR605502-1"/>
    </source>
</evidence>
<dbReference type="PANTHER" id="PTHR16222:SF12">
    <property type="entry name" value="ADP-RIBOSYLGLYCOHYDROLASE-RELATED"/>
    <property type="match status" value="1"/>
</dbReference>
<comment type="cofactor">
    <cofactor evidence="1">
        <name>Mg(2+)</name>
        <dbReference type="ChEBI" id="CHEBI:18420"/>
    </cofactor>
    <text evidence="1">Binds 2 magnesium ions per subunit.</text>
</comment>
<dbReference type="InterPro" id="IPR036705">
    <property type="entry name" value="Ribosyl_crysJ1_sf"/>
</dbReference>
<accession>A0AAW5WQ33</accession>
<evidence type="ECO:0000313" key="2">
    <source>
        <dbReference type="EMBL" id="MCY7222277.1"/>
    </source>
</evidence>
<name>A0AAW5WQ33_STRCR</name>
<feature type="binding site" evidence="1">
    <location>
        <position position="34"/>
    </location>
    <ligand>
        <name>Mg(2+)</name>
        <dbReference type="ChEBI" id="CHEBI:18420"/>
        <label>1</label>
    </ligand>
</feature>
<dbReference type="AlphaFoldDB" id="A0AAW5WQ33"/>
<dbReference type="Gene3D" id="1.10.4080.10">
    <property type="entry name" value="ADP-ribosylation/Crystallin J1"/>
    <property type="match status" value="1"/>
</dbReference>
<proteinExistence type="predicted"/>
<sequence length="284" mass="32051">MLGAIIGDIVGSVYEWNNIKTKDFPLFREDCFFTDDTVMTCAVAEAIMNGGRKDDFIDAMKKYGKMYPDASYGARFSRWLNSDNREPYYSFGNGSAMRVSPCAWLMDCGFCARTGMTPSTRELARLSAEVTHNHPEGIKGAMAITDAIFLSRYYFGGYCGDYEQPINHNPTECKRRIKDYIEQEYGYNLSQTLDEIRPNYRFNEACQDTVPQAIIAFLESRDFEDAIRNAISLGGDSDTLAAITGSIAEAAYGIPDWIKEKAYSYLDESLKDVIGRWELYIAGK</sequence>
<dbReference type="InterPro" id="IPR050792">
    <property type="entry name" value="ADP-ribosylglycohydrolase"/>
</dbReference>
<feature type="binding site" evidence="1">
    <location>
        <position position="239"/>
    </location>
    <ligand>
        <name>Mg(2+)</name>
        <dbReference type="ChEBI" id="CHEBI:18420"/>
        <label>1</label>
    </ligand>
</feature>
<keyword evidence="1" id="KW-0479">Metal-binding</keyword>
<comment type="caution">
    <text evidence="2">The sequence shown here is derived from an EMBL/GenBank/DDBJ whole genome shotgun (WGS) entry which is preliminary data.</text>
</comment>
<dbReference type="RefSeq" id="WP_268731845.1">
    <property type="nucleotide sequence ID" value="NZ_JAKUYZ010000014.1"/>
</dbReference>
<dbReference type="EMBL" id="JAKUYZ010000014">
    <property type="protein sequence ID" value="MCY7222277.1"/>
    <property type="molecule type" value="Genomic_DNA"/>
</dbReference>
<feature type="binding site" evidence="1">
    <location>
        <position position="36"/>
    </location>
    <ligand>
        <name>Mg(2+)</name>
        <dbReference type="ChEBI" id="CHEBI:18420"/>
        <label>1</label>
    </ligand>
</feature>
<dbReference type="GO" id="GO:0046872">
    <property type="term" value="F:metal ion binding"/>
    <property type="evidence" value="ECO:0007669"/>
    <property type="project" value="UniProtKB-KW"/>
</dbReference>
<organism evidence="2 3">
    <name type="scientific">Streptococcus cristatus</name>
    <dbReference type="NCBI Taxonomy" id="45634"/>
    <lineage>
        <taxon>Bacteria</taxon>
        <taxon>Bacillati</taxon>
        <taxon>Bacillota</taxon>
        <taxon>Bacilli</taxon>
        <taxon>Lactobacillales</taxon>
        <taxon>Streptococcaceae</taxon>
        <taxon>Streptococcus</taxon>
    </lineage>
</organism>
<protein>
    <submittedName>
        <fullName evidence="2">ADP-ribosylglycohydrolase family protein</fullName>
    </submittedName>
</protein>